<dbReference type="PATRIC" id="fig|69.6.peg.4574"/>
<evidence type="ECO:0000313" key="3">
    <source>
        <dbReference type="Proteomes" id="UP000061569"/>
    </source>
</evidence>
<evidence type="ECO:0000313" key="2">
    <source>
        <dbReference type="EMBL" id="ALN59979.1"/>
    </source>
</evidence>
<protein>
    <submittedName>
        <fullName evidence="2">Flagellar C-ring protein</fullName>
    </submittedName>
</protein>
<organism evidence="2 3">
    <name type="scientific">Lysobacter enzymogenes</name>
    <dbReference type="NCBI Taxonomy" id="69"/>
    <lineage>
        <taxon>Bacteria</taxon>
        <taxon>Pseudomonadati</taxon>
        <taxon>Pseudomonadota</taxon>
        <taxon>Gammaproteobacteria</taxon>
        <taxon>Lysobacterales</taxon>
        <taxon>Lysobacteraceae</taxon>
        <taxon>Lysobacter</taxon>
    </lineage>
</organism>
<keyword evidence="2" id="KW-0969">Cilium</keyword>
<dbReference type="EMBL" id="CP013140">
    <property type="protein sequence ID" value="ALN59979.1"/>
    <property type="molecule type" value="Genomic_DNA"/>
</dbReference>
<feature type="compositionally biased region" description="Low complexity" evidence="1">
    <location>
        <begin position="155"/>
        <end position="169"/>
    </location>
</feature>
<name>A0A0S2DMI8_LYSEN</name>
<sequence>MSGLETNRPDGARGKSERELRRTVGRLSQCSIEDIEAIWSQLDPREQAQLRPLLAEASGSLPESALGALPAVSQAAAEAAPASLPPAFGHYLAQLPETVAASVLASLDASAREAALQALPDPARRESLRAAAAPLRLRPAARRALHDAALAAAREAAPAPIQAPAETAPRGLSRLWRRSARA</sequence>
<proteinExistence type="predicted"/>
<dbReference type="OrthoDB" id="9135718at2"/>
<reference evidence="2 3" key="1">
    <citation type="submission" date="2015-11" db="EMBL/GenBank/DDBJ databases">
        <title>Genome sequences of Lysobacter enzymogenes strain C3 and Lysobacter antibioticus ATCC 29479.</title>
        <authorList>
            <person name="Kobayashi D.Y."/>
        </authorList>
    </citation>
    <scope>NUCLEOTIDE SEQUENCE [LARGE SCALE GENOMIC DNA]</scope>
    <source>
        <strain evidence="2 3">C3</strain>
    </source>
</reference>
<dbReference type="STRING" id="69.GLE_4638"/>
<feature type="region of interest" description="Disordered" evidence="1">
    <location>
        <begin position="155"/>
        <end position="182"/>
    </location>
</feature>
<evidence type="ECO:0000256" key="1">
    <source>
        <dbReference type="SAM" id="MobiDB-lite"/>
    </source>
</evidence>
<feature type="compositionally biased region" description="Basic and acidic residues" evidence="1">
    <location>
        <begin position="7"/>
        <end position="20"/>
    </location>
</feature>
<gene>
    <name evidence="2" type="primary">fliG</name>
    <name evidence="2" type="ORF">GLE_4638</name>
</gene>
<keyword evidence="2" id="KW-0966">Cell projection</keyword>
<dbReference type="KEGG" id="lez:GLE_4638"/>
<feature type="region of interest" description="Disordered" evidence="1">
    <location>
        <begin position="1"/>
        <end position="20"/>
    </location>
</feature>
<accession>A0A0S2DMI8</accession>
<dbReference type="AlphaFoldDB" id="A0A0S2DMI8"/>
<dbReference type="Proteomes" id="UP000061569">
    <property type="component" value="Chromosome"/>
</dbReference>
<keyword evidence="2" id="KW-0282">Flagellum</keyword>